<dbReference type="InterPro" id="IPR032808">
    <property type="entry name" value="DoxX"/>
</dbReference>
<dbReference type="KEGG" id="mbac:BN1209_1683"/>
<dbReference type="AlphaFoldDB" id="A0A0B7J255"/>
<sequence length="122" mass="12855">MGKYLSTLGRVLLAQIFLLQVIALIVGFFNSPTGYLDYQNALGHQGLPGVFAPLIILVQLVGGSALLLGYKTKAAAVVMSVYALFISFALGLSPFQYLAIIGGLLTLAANPVTALSLDNLKK</sequence>
<feature type="transmembrane region" description="Helical" evidence="5">
    <location>
        <begin position="75"/>
        <end position="92"/>
    </location>
</feature>
<evidence type="ECO:0000256" key="5">
    <source>
        <dbReference type="SAM" id="Phobius"/>
    </source>
</evidence>
<evidence type="ECO:0000256" key="3">
    <source>
        <dbReference type="ARBA" id="ARBA00022989"/>
    </source>
</evidence>
<accession>A0A0B7J255</accession>
<dbReference type="Proteomes" id="UP000056322">
    <property type="component" value="Chromosome 1"/>
</dbReference>
<keyword evidence="2 5" id="KW-0812">Transmembrane</keyword>
<evidence type="ECO:0000256" key="4">
    <source>
        <dbReference type="ARBA" id="ARBA00023136"/>
    </source>
</evidence>
<feature type="transmembrane region" description="Helical" evidence="5">
    <location>
        <begin position="12"/>
        <end position="30"/>
    </location>
</feature>
<evidence type="ECO:0000313" key="6">
    <source>
        <dbReference type="EMBL" id="CEN56719.1"/>
    </source>
</evidence>
<organism evidence="6 7">
    <name type="scientific">Candidatus Methylopumilus turicensis</name>
    <dbReference type="NCBI Taxonomy" id="1581680"/>
    <lineage>
        <taxon>Bacteria</taxon>
        <taxon>Pseudomonadati</taxon>
        <taxon>Pseudomonadota</taxon>
        <taxon>Betaproteobacteria</taxon>
        <taxon>Nitrosomonadales</taxon>
        <taxon>Methylophilaceae</taxon>
        <taxon>Candidatus Methylopumilus</taxon>
    </lineage>
</organism>
<dbReference type="OrthoDB" id="8536861at2"/>
<dbReference type="HOGENOM" id="CLU_1720171_0_0_4"/>
<keyword evidence="3 5" id="KW-1133">Transmembrane helix</keyword>
<gene>
    <name evidence="6" type="ORF">BN1209_1683</name>
</gene>
<dbReference type="Pfam" id="PF07681">
    <property type="entry name" value="DoxX"/>
    <property type="match status" value="1"/>
</dbReference>
<comment type="subcellular location">
    <subcellularLocation>
        <location evidence="1">Membrane</location>
        <topology evidence="1">Multi-pass membrane protein</topology>
    </subcellularLocation>
</comment>
<proteinExistence type="predicted"/>
<protein>
    <submittedName>
        <fullName evidence="6">DoxX family protein</fullName>
    </submittedName>
</protein>
<evidence type="ECO:0000313" key="7">
    <source>
        <dbReference type="Proteomes" id="UP000056322"/>
    </source>
</evidence>
<dbReference type="EMBL" id="LN794158">
    <property type="protein sequence ID" value="CEN56719.1"/>
    <property type="molecule type" value="Genomic_DNA"/>
</dbReference>
<keyword evidence="7" id="KW-1185">Reference proteome</keyword>
<evidence type="ECO:0000256" key="2">
    <source>
        <dbReference type="ARBA" id="ARBA00022692"/>
    </source>
</evidence>
<evidence type="ECO:0000256" key="1">
    <source>
        <dbReference type="ARBA" id="ARBA00004141"/>
    </source>
</evidence>
<reference evidence="7" key="1">
    <citation type="submission" date="2014-12" db="EMBL/GenBank/DDBJ databases">
        <authorList>
            <person name="Salcher M.M."/>
        </authorList>
    </citation>
    <scope>NUCLEOTIDE SEQUENCE [LARGE SCALE GENOMIC DNA]</scope>
    <source>
        <strain evidence="7">MMS-10A-171</strain>
    </source>
</reference>
<name>A0A0B7J255_9PROT</name>
<dbReference type="RefSeq" id="WP_045751761.1">
    <property type="nucleotide sequence ID" value="NZ_LN794158.1"/>
</dbReference>
<keyword evidence="4 5" id="KW-0472">Membrane</keyword>
<feature type="transmembrane region" description="Helical" evidence="5">
    <location>
        <begin position="50"/>
        <end position="68"/>
    </location>
</feature>
<dbReference type="STRING" id="1581680.BN1209_1683"/>
<dbReference type="GO" id="GO:0016020">
    <property type="term" value="C:membrane"/>
    <property type="evidence" value="ECO:0007669"/>
    <property type="project" value="UniProtKB-SubCell"/>
</dbReference>